<gene>
    <name evidence="7" type="primary">glpC_2</name>
    <name evidence="7" type="ORF">DEAC_c09250</name>
</gene>
<keyword evidence="1" id="KW-0004">4Fe-4S</keyword>
<accession>A0A0J1IQN8</accession>
<evidence type="ECO:0000256" key="3">
    <source>
        <dbReference type="ARBA" id="ARBA00022737"/>
    </source>
</evidence>
<dbReference type="PROSITE" id="PS51379">
    <property type="entry name" value="4FE4S_FER_2"/>
    <property type="match status" value="1"/>
</dbReference>
<name>A0A0J1IQN8_9FIRM</name>
<dbReference type="InterPro" id="IPR017896">
    <property type="entry name" value="4Fe4S_Fe-S-bd"/>
</dbReference>
<evidence type="ECO:0000313" key="8">
    <source>
        <dbReference type="Proteomes" id="UP000036356"/>
    </source>
</evidence>
<dbReference type="SUPFAM" id="SSF46548">
    <property type="entry name" value="alpha-helical ferredoxin"/>
    <property type="match status" value="1"/>
</dbReference>
<dbReference type="GO" id="GO:0016020">
    <property type="term" value="C:membrane"/>
    <property type="evidence" value="ECO:0007669"/>
    <property type="project" value="InterPro"/>
</dbReference>
<organism evidence="7 8">
    <name type="scientific">Desulfosporosinus acididurans</name>
    <dbReference type="NCBI Taxonomy" id="476652"/>
    <lineage>
        <taxon>Bacteria</taxon>
        <taxon>Bacillati</taxon>
        <taxon>Bacillota</taxon>
        <taxon>Clostridia</taxon>
        <taxon>Eubacteriales</taxon>
        <taxon>Desulfitobacteriaceae</taxon>
        <taxon>Desulfosporosinus</taxon>
    </lineage>
</organism>
<dbReference type="EMBL" id="LDZY01000003">
    <property type="protein sequence ID" value="KLU66991.1"/>
    <property type="molecule type" value="Genomic_DNA"/>
</dbReference>
<dbReference type="Pfam" id="PF02754">
    <property type="entry name" value="CCG"/>
    <property type="match status" value="2"/>
</dbReference>
<dbReference type="PANTHER" id="PTHR32479">
    <property type="entry name" value="GLYCOLATE OXIDASE IRON-SULFUR SUBUNIT"/>
    <property type="match status" value="1"/>
</dbReference>
<dbReference type="PATRIC" id="fig|476652.3.peg.951"/>
<dbReference type="PANTHER" id="PTHR32479:SF19">
    <property type="entry name" value="ANAEROBIC GLYCEROL-3-PHOSPHATE DEHYDROGENASE SUBUNIT C"/>
    <property type="match status" value="1"/>
</dbReference>
<dbReference type="InterPro" id="IPR017900">
    <property type="entry name" value="4Fe4S_Fe_S_CS"/>
</dbReference>
<keyword evidence="8" id="KW-1185">Reference proteome</keyword>
<dbReference type="InterPro" id="IPR017753">
    <property type="entry name" value="G3P_DH_GlpC_su"/>
</dbReference>
<reference evidence="7 8" key="1">
    <citation type="submission" date="2015-06" db="EMBL/GenBank/DDBJ databases">
        <title>Draft genome of the moderately acidophilic sulfate reducer Candidatus Desulfosporosinus acididurans strain M1.</title>
        <authorList>
            <person name="Poehlein A."/>
            <person name="Petzsch P."/>
            <person name="Johnson B.D."/>
            <person name="Schloemann M."/>
            <person name="Daniel R."/>
            <person name="Muehling M."/>
        </authorList>
    </citation>
    <scope>NUCLEOTIDE SEQUENCE [LARGE SCALE GENOMIC DNA]</scope>
    <source>
        <strain evidence="7 8">M1</strain>
    </source>
</reference>
<dbReference type="InterPro" id="IPR009051">
    <property type="entry name" value="Helical_ferredxn"/>
</dbReference>
<evidence type="ECO:0000256" key="1">
    <source>
        <dbReference type="ARBA" id="ARBA00022485"/>
    </source>
</evidence>
<protein>
    <submittedName>
        <fullName evidence="7">Anaerobic glycerol-3-phosphate dehydrogenase subunit C</fullName>
    </submittedName>
</protein>
<feature type="domain" description="4Fe-4S ferredoxin-type" evidence="6">
    <location>
        <begin position="4"/>
        <end position="34"/>
    </location>
</feature>
<evidence type="ECO:0000259" key="6">
    <source>
        <dbReference type="PROSITE" id="PS51379"/>
    </source>
</evidence>
<proteinExistence type="predicted"/>
<dbReference type="NCBIfam" id="NF008369">
    <property type="entry name" value="PRK11168.1"/>
    <property type="match status" value="1"/>
</dbReference>
<dbReference type="InterPro" id="IPR004017">
    <property type="entry name" value="Cys_rich_dom"/>
</dbReference>
<dbReference type="STRING" id="476652.DEAC_c09250"/>
<dbReference type="GO" id="GO:0009061">
    <property type="term" value="P:anaerobic respiration"/>
    <property type="evidence" value="ECO:0007669"/>
    <property type="project" value="InterPro"/>
</dbReference>
<sequence length="407" mass="45017">MDLKQDNVKNLDACIKCSACTALCPVAAVNPLFPGPKSVGPDAERFRLEGIEMDIKCLNYCSNCKTCEVTCPSGVRITSMILGARERAKQSKHSDGKTLQHRFRDLVLGRAEYLGRLGTIWPSMTNTVLSISLMRVLMEQILGLSRHAPLPSYHTKFKPQGSFVQSDKQVVYFPGCFAKYNDAQTAQAVVKVLEHNGYQVIVPNFHCCGVPLQANGYFSRGRENAKKNLALMEPYLKAGLPVITSCTSCGLALKEEYPELAAAGAEYIGQQTYDLFEFLWELHERGELREDFQSVPVSLGYHAPCHLKTQGIGTPSVRLLRLIPGVQIQDLDAGCCGLSGSYGFKEEKYDIAMQIGKPLYQSVQQGVAEGRFQTMTTECGGCQVQIQHGSGVKTEHPVWYLIRAYDL</sequence>
<dbReference type="GO" id="GO:0016491">
    <property type="term" value="F:oxidoreductase activity"/>
    <property type="evidence" value="ECO:0007669"/>
    <property type="project" value="UniProtKB-ARBA"/>
</dbReference>
<dbReference type="Pfam" id="PF13183">
    <property type="entry name" value="Fer4_8"/>
    <property type="match status" value="1"/>
</dbReference>
<dbReference type="AlphaFoldDB" id="A0A0J1IQN8"/>
<keyword evidence="4" id="KW-0408">Iron</keyword>
<dbReference type="PROSITE" id="PS00198">
    <property type="entry name" value="4FE4S_FER_1"/>
    <property type="match status" value="1"/>
</dbReference>
<dbReference type="Proteomes" id="UP000036356">
    <property type="component" value="Unassembled WGS sequence"/>
</dbReference>
<dbReference type="RefSeq" id="WP_047808844.1">
    <property type="nucleotide sequence ID" value="NZ_LDZY01000003.1"/>
</dbReference>
<evidence type="ECO:0000256" key="2">
    <source>
        <dbReference type="ARBA" id="ARBA00022723"/>
    </source>
</evidence>
<dbReference type="GO" id="GO:0009331">
    <property type="term" value="C:glycerol-3-phosphate dehydrogenase (FAD) complex"/>
    <property type="evidence" value="ECO:0007669"/>
    <property type="project" value="InterPro"/>
</dbReference>
<dbReference type="GO" id="GO:0046872">
    <property type="term" value="F:metal ion binding"/>
    <property type="evidence" value="ECO:0007669"/>
    <property type="project" value="UniProtKB-KW"/>
</dbReference>
<dbReference type="Gene3D" id="1.10.1060.10">
    <property type="entry name" value="Alpha-helical ferredoxin"/>
    <property type="match status" value="1"/>
</dbReference>
<comment type="caution">
    <text evidence="7">The sequence shown here is derived from an EMBL/GenBank/DDBJ whole genome shotgun (WGS) entry which is preliminary data.</text>
</comment>
<evidence type="ECO:0000256" key="5">
    <source>
        <dbReference type="ARBA" id="ARBA00023014"/>
    </source>
</evidence>
<evidence type="ECO:0000256" key="4">
    <source>
        <dbReference type="ARBA" id="ARBA00023004"/>
    </source>
</evidence>
<keyword evidence="2" id="KW-0479">Metal-binding</keyword>
<keyword evidence="3" id="KW-0677">Repeat</keyword>
<keyword evidence="5" id="KW-0411">Iron-sulfur</keyword>
<dbReference type="GO" id="GO:0051539">
    <property type="term" value="F:4 iron, 4 sulfur cluster binding"/>
    <property type="evidence" value="ECO:0007669"/>
    <property type="project" value="UniProtKB-KW"/>
</dbReference>
<dbReference type="NCBIfam" id="TIGR03379">
    <property type="entry name" value="glycerol3P_GlpC"/>
    <property type="match status" value="1"/>
</dbReference>
<evidence type="ECO:0000313" key="7">
    <source>
        <dbReference type="EMBL" id="KLU66991.1"/>
    </source>
</evidence>